<evidence type="ECO:0000313" key="3">
    <source>
        <dbReference type="Proteomes" id="UP000198820"/>
    </source>
</evidence>
<keyword evidence="2" id="KW-0418">Kinase</keyword>
<dbReference type="GO" id="GO:0070063">
    <property type="term" value="F:RNA polymerase binding"/>
    <property type="evidence" value="ECO:0007669"/>
    <property type="project" value="InterPro"/>
</dbReference>
<reference evidence="2 3" key="1">
    <citation type="submission" date="2016-10" db="EMBL/GenBank/DDBJ databases">
        <authorList>
            <person name="de Groot N.N."/>
        </authorList>
    </citation>
    <scope>NUCLEOTIDE SEQUENCE [LARGE SCALE GENOMIC DNA]</scope>
    <source>
        <strain evidence="2 3">DSM 23581</strain>
    </source>
</reference>
<accession>A0A1H4BQ27</accession>
<dbReference type="GO" id="GO:0003677">
    <property type="term" value="F:DNA binding"/>
    <property type="evidence" value="ECO:0007669"/>
    <property type="project" value="InterPro"/>
</dbReference>
<dbReference type="PANTHER" id="PTHR30437">
    <property type="entry name" value="TRANSCRIPTION ELONGATION FACTOR GREA"/>
    <property type="match status" value="1"/>
</dbReference>
<dbReference type="GO" id="GO:0032784">
    <property type="term" value="P:regulation of DNA-templated transcription elongation"/>
    <property type="evidence" value="ECO:0007669"/>
    <property type="project" value="InterPro"/>
</dbReference>
<proteinExistence type="predicted"/>
<dbReference type="PANTHER" id="PTHR30437:SF5">
    <property type="entry name" value="REGULATOR OF NUCLEOSIDE DIPHOSPHATE KINASE"/>
    <property type="match status" value="1"/>
</dbReference>
<dbReference type="SUPFAM" id="SSF54534">
    <property type="entry name" value="FKBP-like"/>
    <property type="match status" value="1"/>
</dbReference>
<dbReference type="RefSeq" id="WP_093244316.1">
    <property type="nucleotide sequence ID" value="NZ_FNQF01000006.1"/>
</dbReference>
<sequence length="129" mass="14871">MKYETIIIEEDELNILKRIMSMSRYLNDKSYKASISHLYAELEKVKVVNEEDMPKDVIRFNSIVTFETPFSKNQSYQIVTPEKSDIKNNKISVLAPMGLALFGYAKGDELTWEFPSGENTIKITDVKQP</sequence>
<dbReference type="InterPro" id="IPR023459">
    <property type="entry name" value="Tscrpt_elong_fac_GreA/B_fam"/>
</dbReference>
<dbReference type="Proteomes" id="UP000198820">
    <property type="component" value="Unassembled WGS sequence"/>
</dbReference>
<evidence type="ECO:0000259" key="1">
    <source>
        <dbReference type="Pfam" id="PF01272"/>
    </source>
</evidence>
<keyword evidence="2" id="KW-0808">Transferase</keyword>
<dbReference type="InterPro" id="IPR036953">
    <property type="entry name" value="GreA/GreB_C_sf"/>
</dbReference>
<protein>
    <submittedName>
        <fullName evidence="2">Regulator of nucleoside diphosphate kinase</fullName>
    </submittedName>
</protein>
<dbReference type="STRING" id="908615.SAMN05421540_106124"/>
<dbReference type="GO" id="GO:0006354">
    <property type="term" value="P:DNA-templated transcription elongation"/>
    <property type="evidence" value="ECO:0007669"/>
    <property type="project" value="TreeGrafter"/>
</dbReference>
<gene>
    <name evidence="2" type="ORF">SAMN05421540_106124</name>
</gene>
<keyword evidence="3" id="KW-1185">Reference proteome</keyword>
<dbReference type="Gene3D" id="3.10.50.30">
    <property type="entry name" value="Transcription elongation factor, GreA/GreB, C-terminal domain"/>
    <property type="match status" value="1"/>
</dbReference>
<dbReference type="GO" id="GO:0016301">
    <property type="term" value="F:kinase activity"/>
    <property type="evidence" value="ECO:0007669"/>
    <property type="project" value="UniProtKB-KW"/>
</dbReference>
<dbReference type="AlphaFoldDB" id="A0A1H4BQ27"/>
<organism evidence="2 3">
    <name type="scientific">Psychroflexus halocasei</name>
    <dbReference type="NCBI Taxonomy" id="908615"/>
    <lineage>
        <taxon>Bacteria</taxon>
        <taxon>Pseudomonadati</taxon>
        <taxon>Bacteroidota</taxon>
        <taxon>Flavobacteriia</taxon>
        <taxon>Flavobacteriales</taxon>
        <taxon>Flavobacteriaceae</taxon>
        <taxon>Psychroflexus</taxon>
    </lineage>
</organism>
<name>A0A1H4BQ27_9FLAO</name>
<dbReference type="InterPro" id="IPR001437">
    <property type="entry name" value="Tscrpt_elong_fac_GreA/B_C"/>
</dbReference>
<evidence type="ECO:0000313" key="2">
    <source>
        <dbReference type="EMBL" id="SEA50265.1"/>
    </source>
</evidence>
<feature type="domain" description="Transcription elongation factor GreA/GreB C-terminal" evidence="1">
    <location>
        <begin position="54"/>
        <end position="127"/>
    </location>
</feature>
<dbReference type="Pfam" id="PF01272">
    <property type="entry name" value="GreA_GreB"/>
    <property type="match status" value="1"/>
</dbReference>
<dbReference type="EMBL" id="FNQF01000006">
    <property type="protein sequence ID" value="SEA50265.1"/>
    <property type="molecule type" value="Genomic_DNA"/>
</dbReference>